<organism evidence="1">
    <name type="scientific">marine sediment metagenome</name>
    <dbReference type="NCBI Taxonomy" id="412755"/>
    <lineage>
        <taxon>unclassified sequences</taxon>
        <taxon>metagenomes</taxon>
        <taxon>ecological metagenomes</taxon>
    </lineage>
</organism>
<accession>A0A0F9IBK3</accession>
<proteinExistence type="predicted"/>
<dbReference type="EMBL" id="LAZR01014528">
    <property type="protein sequence ID" value="KKM17089.1"/>
    <property type="molecule type" value="Genomic_DNA"/>
</dbReference>
<reference evidence="1" key="1">
    <citation type="journal article" date="2015" name="Nature">
        <title>Complex archaea that bridge the gap between prokaryotes and eukaryotes.</title>
        <authorList>
            <person name="Spang A."/>
            <person name="Saw J.H."/>
            <person name="Jorgensen S.L."/>
            <person name="Zaremba-Niedzwiedzka K."/>
            <person name="Martijn J."/>
            <person name="Lind A.E."/>
            <person name="van Eijk R."/>
            <person name="Schleper C."/>
            <person name="Guy L."/>
            <person name="Ettema T.J."/>
        </authorList>
    </citation>
    <scope>NUCLEOTIDE SEQUENCE</scope>
</reference>
<sequence length="165" mass="19007">MERRSILKGLGLALVTPLEVVRDVAENAALQARLDTLAQNGPMLWNQWTRFIKRSEDYYEERYILALRIKDESRNICPHEWGQIPDWNSFYFEGGEEGLRGYPSQTIWGCQLCGSQGEDTHVWKNASGIEPCPDFDDKPTMLRINRIVAEGLLESVPAYLERYLV</sequence>
<name>A0A0F9IBK3_9ZZZZ</name>
<dbReference type="AlphaFoldDB" id="A0A0F9IBK3"/>
<protein>
    <submittedName>
        <fullName evidence="1">Uncharacterized protein</fullName>
    </submittedName>
</protein>
<gene>
    <name evidence="1" type="ORF">LCGC14_1679240</name>
</gene>
<comment type="caution">
    <text evidence="1">The sequence shown here is derived from an EMBL/GenBank/DDBJ whole genome shotgun (WGS) entry which is preliminary data.</text>
</comment>
<evidence type="ECO:0000313" key="1">
    <source>
        <dbReference type="EMBL" id="KKM17089.1"/>
    </source>
</evidence>